<dbReference type="PROSITE" id="PS00028">
    <property type="entry name" value="ZINC_FINGER_C2H2_1"/>
    <property type="match status" value="6"/>
</dbReference>
<feature type="domain" description="C2H2-type" evidence="9">
    <location>
        <begin position="168"/>
        <end position="187"/>
    </location>
</feature>
<name>A0ABY7F8H7_MYAAR</name>
<accession>A0ABY7F8H7</accession>
<evidence type="ECO:0000313" key="10">
    <source>
        <dbReference type="EMBL" id="WAR17927.1"/>
    </source>
</evidence>
<evidence type="ECO:0000259" key="9">
    <source>
        <dbReference type="PROSITE" id="PS50157"/>
    </source>
</evidence>
<feature type="domain" description="C2H2-type" evidence="9">
    <location>
        <begin position="140"/>
        <end position="167"/>
    </location>
</feature>
<organism evidence="10 11">
    <name type="scientific">Mya arenaria</name>
    <name type="common">Soft-shell clam</name>
    <dbReference type="NCBI Taxonomy" id="6604"/>
    <lineage>
        <taxon>Eukaryota</taxon>
        <taxon>Metazoa</taxon>
        <taxon>Spiralia</taxon>
        <taxon>Lophotrochozoa</taxon>
        <taxon>Mollusca</taxon>
        <taxon>Bivalvia</taxon>
        <taxon>Autobranchia</taxon>
        <taxon>Heteroconchia</taxon>
        <taxon>Euheterodonta</taxon>
        <taxon>Imparidentia</taxon>
        <taxon>Neoheterodontei</taxon>
        <taxon>Myida</taxon>
        <taxon>Myoidea</taxon>
        <taxon>Myidae</taxon>
        <taxon>Mya</taxon>
    </lineage>
</organism>
<keyword evidence="6" id="KW-0238">DNA-binding</keyword>
<dbReference type="InterPro" id="IPR013087">
    <property type="entry name" value="Znf_C2H2_type"/>
</dbReference>
<dbReference type="SMART" id="SM00355">
    <property type="entry name" value="ZnF_C2H2"/>
    <property type="match status" value="7"/>
</dbReference>
<gene>
    <name evidence="10" type="ORF">MAR_032521</name>
</gene>
<comment type="subcellular location">
    <subcellularLocation>
        <location evidence="1">Nucleus</location>
    </subcellularLocation>
</comment>
<evidence type="ECO:0000313" key="11">
    <source>
        <dbReference type="Proteomes" id="UP001164746"/>
    </source>
</evidence>
<dbReference type="InterPro" id="IPR036236">
    <property type="entry name" value="Znf_C2H2_sf"/>
</dbReference>
<reference evidence="10" key="1">
    <citation type="submission" date="2022-11" db="EMBL/GenBank/DDBJ databases">
        <title>Centuries of genome instability and evolution in soft-shell clam transmissible cancer (bioRxiv).</title>
        <authorList>
            <person name="Hart S.F.M."/>
            <person name="Yonemitsu M.A."/>
            <person name="Giersch R.M."/>
            <person name="Beal B.F."/>
            <person name="Arriagada G."/>
            <person name="Davis B.W."/>
            <person name="Ostrander E.A."/>
            <person name="Goff S.P."/>
            <person name="Metzger M.J."/>
        </authorList>
    </citation>
    <scope>NUCLEOTIDE SEQUENCE</scope>
    <source>
        <strain evidence="10">MELC-2E11</strain>
        <tissue evidence="10">Siphon/mantle</tissue>
    </source>
</reference>
<dbReference type="EMBL" id="CP111021">
    <property type="protein sequence ID" value="WAR17927.1"/>
    <property type="molecule type" value="Genomic_DNA"/>
</dbReference>
<proteinExistence type="predicted"/>
<evidence type="ECO:0000256" key="4">
    <source>
        <dbReference type="ARBA" id="ARBA00022771"/>
    </source>
</evidence>
<dbReference type="Pfam" id="PF00096">
    <property type="entry name" value="zf-C2H2"/>
    <property type="match status" value="4"/>
</dbReference>
<dbReference type="Proteomes" id="UP001164746">
    <property type="component" value="Chromosome 10"/>
</dbReference>
<feature type="domain" description="C2H2-type" evidence="9">
    <location>
        <begin position="222"/>
        <end position="249"/>
    </location>
</feature>
<feature type="domain" description="C2H2-type" evidence="9">
    <location>
        <begin position="194"/>
        <end position="221"/>
    </location>
</feature>
<dbReference type="PROSITE" id="PS50157">
    <property type="entry name" value="ZINC_FINGER_C2H2_2"/>
    <property type="match status" value="7"/>
</dbReference>
<dbReference type="InterPro" id="IPR050589">
    <property type="entry name" value="Ikaros_C2H2-ZF"/>
</dbReference>
<keyword evidence="11" id="KW-1185">Reference proteome</keyword>
<evidence type="ECO:0000256" key="7">
    <source>
        <dbReference type="ARBA" id="ARBA00023242"/>
    </source>
</evidence>
<sequence length="250" mass="28955">MEQKWENLIDLGLGDLNGQEEQRNPQKYGNKNVCPYCGLSWRVPAELRRHIVTHTGEKPFKCSICGTGFSRKNTLQYHVLSTHSQAVQEPSTVPNIFQTQENTTLFFPAMSYICGMCGKQLKSKSGLSKHERKHGTSEDFKCITCGQTFTNRSSYQDHTKHHNADKPFGCTECGKYFKTKRGLHFHRLSENKKLTCETCGKRFEKRREYENHVTMHTGEKKEKCDKCGKHFRFISNLRRHKKTHADEYAA</sequence>
<keyword evidence="5" id="KW-0862">Zinc</keyword>
<feature type="domain" description="C2H2-type" evidence="9">
    <location>
        <begin position="112"/>
        <end position="139"/>
    </location>
</feature>
<evidence type="ECO:0000256" key="8">
    <source>
        <dbReference type="PROSITE-ProRule" id="PRU00042"/>
    </source>
</evidence>
<evidence type="ECO:0000256" key="3">
    <source>
        <dbReference type="ARBA" id="ARBA00022737"/>
    </source>
</evidence>
<keyword evidence="3" id="KW-0677">Repeat</keyword>
<evidence type="ECO:0000256" key="6">
    <source>
        <dbReference type="ARBA" id="ARBA00023125"/>
    </source>
</evidence>
<dbReference type="PANTHER" id="PTHR24404">
    <property type="entry name" value="ZINC FINGER PROTEIN"/>
    <property type="match status" value="1"/>
</dbReference>
<protein>
    <submittedName>
        <fullName evidence="10">ZNF70-like protein</fullName>
    </submittedName>
</protein>
<evidence type="ECO:0000256" key="2">
    <source>
        <dbReference type="ARBA" id="ARBA00022723"/>
    </source>
</evidence>
<keyword evidence="7" id="KW-0539">Nucleus</keyword>
<evidence type="ECO:0000256" key="5">
    <source>
        <dbReference type="ARBA" id="ARBA00022833"/>
    </source>
</evidence>
<dbReference type="Gene3D" id="3.30.160.60">
    <property type="entry name" value="Classic Zinc Finger"/>
    <property type="match status" value="6"/>
</dbReference>
<feature type="domain" description="C2H2-type" evidence="9">
    <location>
        <begin position="32"/>
        <end position="59"/>
    </location>
</feature>
<feature type="domain" description="C2H2-type" evidence="9">
    <location>
        <begin position="60"/>
        <end position="88"/>
    </location>
</feature>
<evidence type="ECO:0000256" key="1">
    <source>
        <dbReference type="ARBA" id="ARBA00004123"/>
    </source>
</evidence>
<dbReference type="SUPFAM" id="SSF57667">
    <property type="entry name" value="beta-beta-alpha zinc fingers"/>
    <property type="match status" value="4"/>
</dbReference>
<keyword evidence="2" id="KW-0479">Metal-binding</keyword>
<dbReference type="PANTHER" id="PTHR24404:SF114">
    <property type="entry name" value="KLUMPFUSS, ISOFORM B-RELATED"/>
    <property type="match status" value="1"/>
</dbReference>
<keyword evidence="4 8" id="KW-0863">Zinc-finger</keyword>